<gene>
    <name evidence="2" type="ORF">MNBD_NITROSPINAE04-1605</name>
</gene>
<proteinExistence type="predicted"/>
<dbReference type="SUPFAM" id="SSF53335">
    <property type="entry name" value="S-adenosyl-L-methionine-dependent methyltransferases"/>
    <property type="match status" value="1"/>
</dbReference>
<evidence type="ECO:0000259" key="1">
    <source>
        <dbReference type="Pfam" id="PF08241"/>
    </source>
</evidence>
<dbReference type="Gene3D" id="3.40.50.150">
    <property type="entry name" value="Vaccinia Virus protein VP39"/>
    <property type="match status" value="1"/>
</dbReference>
<accession>A0A3B1CG45</accession>
<name>A0A3B1CG45_9ZZZZ</name>
<protein>
    <recommendedName>
        <fullName evidence="1">Methyltransferase type 11 domain-containing protein</fullName>
    </recommendedName>
</protein>
<dbReference type="GO" id="GO:0008757">
    <property type="term" value="F:S-adenosylmethionine-dependent methyltransferase activity"/>
    <property type="evidence" value="ECO:0007669"/>
    <property type="project" value="InterPro"/>
</dbReference>
<dbReference type="EMBL" id="UOGA01000204">
    <property type="protein sequence ID" value="VAX21620.1"/>
    <property type="molecule type" value="Genomic_DNA"/>
</dbReference>
<dbReference type="PANTHER" id="PTHR43591:SF24">
    <property type="entry name" value="2-METHOXY-6-POLYPRENYL-1,4-BENZOQUINOL METHYLASE, MITOCHONDRIAL"/>
    <property type="match status" value="1"/>
</dbReference>
<feature type="domain" description="Methyltransferase type 11" evidence="1">
    <location>
        <begin position="55"/>
        <end position="153"/>
    </location>
</feature>
<dbReference type="CDD" id="cd02440">
    <property type="entry name" value="AdoMet_MTases"/>
    <property type="match status" value="1"/>
</dbReference>
<organism evidence="2">
    <name type="scientific">hydrothermal vent metagenome</name>
    <dbReference type="NCBI Taxonomy" id="652676"/>
    <lineage>
        <taxon>unclassified sequences</taxon>
        <taxon>metagenomes</taxon>
        <taxon>ecological metagenomes</taxon>
    </lineage>
</organism>
<evidence type="ECO:0000313" key="2">
    <source>
        <dbReference type="EMBL" id="VAX21620.1"/>
    </source>
</evidence>
<dbReference type="Pfam" id="PF08241">
    <property type="entry name" value="Methyltransf_11"/>
    <property type="match status" value="1"/>
</dbReference>
<sequence>MNKSEQDKFVEKQGEEWSGVAVAWEKWDAWLDENMARCDELVLDRAKVAHGHSVLDLGSGTGYPALKAASIVKESGSVTGLDMAEEMLNVARRKADALDFKHVLFKKCDVSRLPFEDGSFDAVTSRFCLMFLPEPERAVNEVFRALKKGGSFAGVVWGAPDKNPGLTLAIGMLKKIMDVPAPDPSAPGLFSLAKPGDLKKMVSDAGFSDIKEEEIDIDWVYDSGQHFIDMLKDMAAPIKVMLEKLEPDQLAQYERKLIKAVEGYKVDGKMTLPGAALMVSGVKGEA</sequence>
<dbReference type="InterPro" id="IPR013216">
    <property type="entry name" value="Methyltransf_11"/>
</dbReference>
<dbReference type="AlphaFoldDB" id="A0A3B1CG45"/>
<dbReference type="PANTHER" id="PTHR43591">
    <property type="entry name" value="METHYLTRANSFERASE"/>
    <property type="match status" value="1"/>
</dbReference>
<dbReference type="InterPro" id="IPR029063">
    <property type="entry name" value="SAM-dependent_MTases_sf"/>
</dbReference>
<reference evidence="2" key="1">
    <citation type="submission" date="2018-06" db="EMBL/GenBank/DDBJ databases">
        <authorList>
            <person name="Zhirakovskaya E."/>
        </authorList>
    </citation>
    <scope>NUCLEOTIDE SEQUENCE</scope>
</reference>